<dbReference type="Proteomes" id="UP000185192">
    <property type="component" value="Unassembled WGS sequence"/>
</dbReference>
<dbReference type="InterPro" id="IPR036390">
    <property type="entry name" value="WH_DNA-bd_sf"/>
</dbReference>
<accession>A0A1N6D6I4</accession>
<dbReference type="GO" id="GO:0003700">
    <property type="term" value="F:DNA-binding transcription factor activity"/>
    <property type="evidence" value="ECO:0007669"/>
    <property type="project" value="InterPro"/>
</dbReference>
<proteinExistence type="predicted"/>
<evidence type="ECO:0000313" key="3">
    <source>
        <dbReference type="Proteomes" id="UP000185192"/>
    </source>
</evidence>
<dbReference type="PANTHER" id="PTHR38600">
    <property type="entry name" value="TRANSCRIPTIONAL REGULATORY PROTEIN"/>
    <property type="match status" value="1"/>
</dbReference>
<dbReference type="PROSITE" id="PS50987">
    <property type="entry name" value="HTH_ARSR_2"/>
    <property type="match status" value="1"/>
</dbReference>
<dbReference type="RefSeq" id="WP_204244752.1">
    <property type="nucleotide sequence ID" value="NZ_FSQW01000001.1"/>
</dbReference>
<dbReference type="AlphaFoldDB" id="A0A1N6D6I4"/>
<dbReference type="NCBIfam" id="NF033788">
    <property type="entry name" value="HTH_metalloreg"/>
    <property type="match status" value="1"/>
</dbReference>
<name>A0A1N6D6I4_9SPHN</name>
<dbReference type="Pfam" id="PF12840">
    <property type="entry name" value="HTH_20"/>
    <property type="match status" value="1"/>
</dbReference>
<reference evidence="3" key="1">
    <citation type="submission" date="2016-11" db="EMBL/GenBank/DDBJ databases">
        <authorList>
            <person name="Varghese N."/>
            <person name="Submissions S."/>
        </authorList>
    </citation>
    <scope>NUCLEOTIDE SEQUENCE [LARGE SCALE GENOMIC DNA]</scope>
    <source>
        <strain evidence="3">DSM 22363</strain>
    </source>
</reference>
<dbReference type="EMBL" id="FSQW01000001">
    <property type="protein sequence ID" value="SIN66274.1"/>
    <property type="molecule type" value="Genomic_DNA"/>
</dbReference>
<dbReference type="PANTHER" id="PTHR38600:SF1">
    <property type="entry name" value="TRANSCRIPTIONAL REGULATORY PROTEIN"/>
    <property type="match status" value="1"/>
</dbReference>
<evidence type="ECO:0000313" key="2">
    <source>
        <dbReference type="EMBL" id="SIN66274.1"/>
    </source>
</evidence>
<dbReference type="SUPFAM" id="SSF46785">
    <property type="entry name" value="Winged helix' DNA-binding domain"/>
    <property type="match status" value="1"/>
</dbReference>
<dbReference type="InterPro" id="IPR001845">
    <property type="entry name" value="HTH_ArsR_DNA-bd_dom"/>
</dbReference>
<evidence type="ECO:0000259" key="1">
    <source>
        <dbReference type="PROSITE" id="PS50987"/>
    </source>
</evidence>
<keyword evidence="3" id="KW-1185">Reference proteome</keyword>
<dbReference type="STRING" id="1123272.SAMN02745824_1600"/>
<dbReference type="InterPro" id="IPR011991">
    <property type="entry name" value="ArsR-like_HTH"/>
</dbReference>
<sequence>MDQIFHALSHETRRKILDLLRDQPGQGVGVLARSFDVSRIAIMNHLAVLEKAGLVISEKDGRSRLLYLNLVPLQMIHERWSDEYGAYWAGRVTALKDLAERKTAEGGEKP</sequence>
<dbReference type="InterPro" id="IPR036388">
    <property type="entry name" value="WH-like_DNA-bd_sf"/>
</dbReference>
<dbReference type="Gene3D" id="1.10.10.10">
    <property type="entry name" value="Winged helix-like DNA-binding domain superfamily/Winged helix DNA-binding domain"/>
    <property type="match status" value="1"/>
</dbReference>
<dbReference type="PRINTS" id="PR00778">
    <property type="entry name" value="HTHARSR"/>
</dbReference>
<dbReference type="SMART" id="SM00418">
    <property type="entry name" value="HTH_ARSR"/>
    <property type="match status" value="1"/>
</dbReference>
<protein>
    <submittedName>
        <fullName evidence="2">Transcriptional regulator, ArsR family</fullName>
    </submittedName>
</protein>
<feature type="domain" description="HTH arsR-type" evidence="1">
    <location>
        <begin position="1"/>
        <end position="88"/>
    </location>
</feature>
<gene>
    <name evidence="2" type="ORF">SAMN02745824_1600</name>
</gene>
<dbReference type="CDD" id="cd00090">
    <property type="entry name" value="HTH_ARSR"/>
    <property type="match status" value="1"/>
</dbReference>
<organism evidence="2 3">
    <name type="scientific">Parasphingorhabdus marina DSM 22363</name>
    <dbReference type="NCBI Taxonomy" id="1123272"/>
    <lineage>
        <taxon>Bacteria</taxon>
        <taxon>Pseudomonadati</taxon>
        <taxon>Pseudomonadota</taxon>
        <taxon>Alphaproteobacteria</taxon>
        <taxon>Sphingomonadales</taxon>
        <taxon>Sphingomonadaceae</taxon>
        <taxon>Parasphingorhabdus</taxon>
    </lineage>
</organism>